<protein>
    <recommendedName>
        <fullName evidence="3">MATH domain-containing protein</fullName>
    </recommendedName>
</protein>
<accession>A0ABY6LKV5</accession>
<evidence type="ECO:0000313" key="2">
    <source>
        <dbReference type="Proteomes" id="UP001235939"/>
    </source>
</evidence>
<sequence length="402" mass="45049">MALLYRYTRLNDRANTGVFTFIVTRSVTRDIHRDATTKDFVFGYHRWAISFCRQDKNVLGVVLILRNPSAGTRVLVDFTFTLVSREHFSKNELFSQRQCAFTLAQSTHGTPRLIATSDLRAKRFSDENSEFVLELTLGNIKAIYESDFKPTSSSPAANPKAPVPSPKLETPSFMFGGLEWNVTMVQNGSPPPSTSATSANAETPETGRCRVFLNRLTGFQHHCRVQYRVVVQEGERKADSGMLDQISDLNGRIRGFPVKGFPTLDPPPKVHVELLCANLTSEVKVALQTRDPNAEPNCYDRDRQGWSVEADADAADCLKVKVFFSDIQLVPRNHLRYVSWNVYVVRTQANSGNRESVPVLDAPHSNFYVQDGVDMGVVMDTNIPVKDVSTALYLLDLCYNSI</sequence>
<dbReference type="Proteomes" id="UP001235939">
    <property type="component" value="Chromosome 19"/>
</dbReference>
<keyword evidence="2" id="KW-1185">Reference proteome</keyword>
<evidence type="ECO:0008006" key="3">
    <source>
        <dbReference type="Google" id="ProtNLM"/>
    </source>
</evidence>
<gene>
    <name evidence="1" type="ORF">LAZ67_19000365</name>
</gene>
<dbReference type="EMBL" id="CP092881">
    <property type="protein sequence ID" value="UYV80503.1"/>
    <property type="molecule type" value="Genomic_DNA"/>
</dbReference>
<reference evidence="1 2" key="1">
    <citation type="submission" date="2022-01" db="EMBL/GenBank/DDBJ databases">
        <title>A chromosomal length assembly of Cordylochernes scorpioides.</title>
        <authorList>
            <person name="Zeh D."/>
            <person name="Zeh J."/>
        </authorList>
    </citation>
    <scope>NUCLEOTIDE SEQUENCE [LARGE SCALE GENOMIC DNA]</scope>
    <source>
        <strain evidence="1">IN4F17</strain>
        <tissue evidence="1">Whole Body</tissue>
    </source>
</reference>
<proteinExistence type="predicted"/>
<name>A0ABY6LKV5_9ARAC</name>
<organism evidence="1 2">
    <name type="scientific">Cordylochernes scorpioides</name>
    <dbReference type="NCBI Taxonomy" id="51811"/>
    <lineage>
        <taxon>Eukaryota</taxon>
        <taxon>Metazoa</taxon>
        <taxon>Ecdysozoa</taxon>
        <taxon>Arthropoda</taxon>
        <taxon>Chelicerata</taxon>
        <taxon>Arachnida</taxon>
        <taxon>Pseudoscorpiones</taxon>
        <taxon>Cheliferoidea</taxon>
        <taxon>Chernetidae</taxon>
        <taxon>Cordylochernes</taxon>
    </lineage>
</organism>
<evidence type="ECO:0000313" key="1">
    <source>
        <dbReference type="EMBL" id="UYV80503.1"/>
    </source>
</evidence>